<dbReference type="EMBL" id="OX465086">
    <property type="protein sequence ID" value="CAI9260286.1"/>
    <property type="molecule type" value="Genomic_DNA"/>
</dbReference>
<dbReference type="Proteomes" id="UP001177003">
    <property type="component" value="Chromosome 0"/>
</dbReference>
<gene>
    <name evidence="2" type="ORF">LSALG_LOCUS1128</name>
</gene>
<protein>
    <submittedName>
        <fullName evidence="2">Uncharacterized protein</fullName>
    </submittedName>
</protein>
<feature type="region of interest" description="Disordered" evidence="1">
    <location>
        <begin position="1"/>
        <end position="27"/>
    </location>
</feature>
<proteinExistence type="predicted"/>
<evidence type="ECO:0000313" key="3">
    <source>
        <dbReference type="Proteomes" id="UP001177003"/>
    </source>
</evidence>
<sequence>MKNQSKKTNWKRESEIISEPLESECSRLPQPEDARVLRIDEVEECDDDINEWGINEGIRPPLLAPPPGISMSRVVVDNLSSSWELIWGFATKDDEDSTSLGAIQIVGDSNEDDKIDVHE</sequence>
<evidence type="ECO:0000256" key="1">
    <source>
        <dbReference type="SAM" id="MobiDB-lite"/>
    </source>
</evidence>
<name>A0AA35UTN4_LACSI</name>
<accession>A0AA35UTN4</accession>
<reference evidence="2" key="1">
    <citation type="submission" date="2023-04" db="EMBL/GenBank/DDBJ databases">
        <authorList>
            <person name="Vijverberg K."/>
            <person name="Xiong W."/>
            <person name="Schranz E."/>
        </authorList>
    </citation>
    <scope>NUCLEOTIDE SEQUENCE</scope>
</reference>
<evidence type="ECO:0000313" key="2">
    <source>
        <dbReference type="EMBL" id="CAI9260286.1"/>
    </source>
</evidence>
<dbReference type="AlphaFoldDB" id="A0AA35UTN4"/>
<keyword evidence="3" id="KW-1185">Reference proteome</keyword>
<organism evidence="2 3">
    <name type="scientific">Lactuca saligna</name>
    <name type="common">Willowleaf lettuce</name>
    <dbReference type="NCBI Taxonomy" id="75948"/>
    <lineage>
        <taxon>Eukaryota</taxon>
        <taxon>Viridiplantae</taxon>
        <taxon>Streptophyta</taxon>
        <taxon>Embryophyta</taxon>
        <taxon>Tracheophyta</taxon>
        <taxon>Spermatophyta</taxon>
        <taxon>Magnoliopsida</taxon>
        <taxon>eudicotyledons</taxon>
        <taxon>Gunneridae</taxon>
        <taxon>Pentapetalae</taxon>
        <taxon>asterids</taxon>
        <taxon>campanulids</taxon>
        <taxon>Asterales</taxon>
        <taxon>Asteraceae</taxon>
        <taxon>Cichorioideae</taxon>
        <taxon>Cichorieae</taxon>
        <taxon>Lactucinae</taxon>
        <taxon>Lactuca</taxon>
    </lineage>
</organism>